<evidence type="ECO:0000313" key="3">
    <source>
        <dbReference type="Proteomes" id="UP001497522"/>
    </source>
</evidence>
<feature type="region of interest" description="Disordered" evidence="1">
    <location>
        <begin position="44"/>
        <end position="74"/>
    </location>
</feature>
<evidence type="ECO:0000256" key="1">
    <source>
        <dbReference type="SAM" id="MobiDB-lite"/>
    </source>
</evidence>
<keyword evidence="3" id="KW-1185">Reference proteome</keyword>
<dbReference type="EMBL" id="OZ023716">
    <property type="protein sequence ID" value="CAK9865161.1"/>
    <property type="molecule type" value="Genomic_DNA"/>
</dbReference>
<reference evidence="2" key="1">
    <citation type="submission" date="2024-03" db="EMBL/GenBank/DDBJ databases">
        <authorList>
            <consortium name="ELIXIR-Norway"/>
            <consortium name="Elixir Norway"/>
        </authorList>
    </citation>
    <scope>NUCLEOTIDE SEQUENCE</scope>
</reference>
<name>A0ABP1ARQ4_9BRYO</name>
<accession>A0ABP1ARQ4</accession>
<gene>
    <name evidence="2" type="ORF">CSSPJE1EN2_LOCUS8156</name>
</gene>
<sequence>MTSLWWENGCSLEDGGKHGTSLQGELVLPKEWNEVSGRSDIYPAGRVGVHHGMEGSPRGACGKKKIKGRGGAGADLVTSPVSITSDNFHWSSKACSHPQWARSSQGTFDMLENA</sequence>
<proteinExistence type="predicted"/>
<organism evidence="2 3">
    <name type="scientific">Sphagnum jensenii</name>
    <dbReference type="NCBI Taxonomy" id="128206"/>
    <lineage>
        <taxon>Eukaryota</taxon>
        <taxon>Viridiplantae</taxon>
        <taxon>Streptophyta</taxon>
        <taxon>Embryophyta</taxon>
        <taxon>Bryophyta</taxon>
        <taxon>Sphagnophytina</taxon>
        <taxon>Sphagnopsida</taxon>
        <taxon>Sphagnales</taxon>
        <taxon>Sphagnaceae</taxon>
        <taxon>Sphagnum</taxon>
    </lineage>
</organism>
<dbReference type="Proteomes" id="UP001497522">
    <property type="component" value="Chromosome 15"/>
</dbReference>
<protein>
    <submittedName>
        <fullName evidence="2">Uncharacterized protein</fullName>
    </submittedName>
</protein>
<evidence type="ECO:0000313" key="2">
    <source>
        <dbReference type="EMBL" id="CAK9865161.1"/>
    </source>
</evidence>